<evidence type="ECO:0000256" key="4">
    <source>
        <dbReference type="PROSITE-ProRule" id="PRU00335"/>
    </source>
</evidence>
<dbReference type="PANTHER" id="PTHR30055">
    <property type="entry name" value="HTH-TYPE TRANSCRIPTIONAL REGULATOR RUTR"/>
    <property type="match status" value="1"/>
</dbReference>
<evidence type="ECO:0000313" key="6">
    <source>
        <dbReference type="EMBL" id="ASN28512.1"/>
    </source>
</evidence>
<evidence type="ECO:0000256" key="1">
    <source>
        <dbReference type="ARBA" id="ARBA00023015"/>
    </source>
</evidence>
<keyword evidence="7" id="KW-1185">Reference proteome</keyword>
<dbReference type="SUPFAM" id="SSF46689">
    <property type="entry name" value="Homeodomain-like"/>
    <property type="match status" value="1"/>
</dbReference>
<accession>A0A221P8N9</accession>
<dbReference type="SUPFAM" id="SSF48498">
    <property type="entry name" value="Tetracyclin repressor-like, C-terminal domain"/>
    <property type="match status" value="1"/>
</dbReference>
<feature type="domain" description="HTH tetR-type" evidence="5">
    <location>
        <begin position="8"/>
        <end position="68"/>
    </location>
</feature>
<proteinExistence type="predicted"/>
<dbReference type="OrthoDB" id="3237195at2"/>
<keyword evidence="1" id="KW-0805">Transcription regulation</keyword>
<dbReference type="PROSITE" id="PS50977">
    <property type="entry name" value="HTH_TETR_2"/>
    <property type="match status" value="1"/>
</dbReference>
<dbReference type="PANTHER" id="PTHR30055:SF234">
    <property type="entry name" value="HTH-TYPE TRANSCRIPTIONAL REGULATOR BETI"/>
    <property type="match status" value="1"/>
</dbReference>
<dbReference type="STRING" id="1355015.LK06_017390"/>
<protein>
    <submittedName>
        <fullName evidence="6">TetR family transcriptional regulator</fullName>
    </submittedName>
</protein>
<reference evidence="6 7" key="1">
    <citation type="submission" date="2017-07" db="EMBL/GenBank/DDBJ databases">
        <title>Genome sequence of Streptomyces pluripotens MUSC 137T.</title>
        <authorList>
            <person name="Ser H.-L."/>
            <person name="Lee L.-H."/>
        </authorList>
    </citation>
    <scope>NUCLEOTIDE SEQUENCE [LARGE SCALE GENOMIC DNA]</scope>
    <source>
        <strain evidence="6 7">MUSC 137</strain>
    </source>
</reference>
<feature type="DNA-binding region" description="H-T-H motif" evidence="4">
    <location>
        <begin position="31"/>
        <end position="50"/>
    </location>
</feature>
<dbReference type="Proteomes" id="UP000031501">
    <property type="component" value="Chromosome"/>
</dbReference>
<evidence type="ECO:0000256" key="2">
    <source>
        <dbReference type="ARBA" id="ARBA00023125"/>
    </source>
</evidence>
<evidence type="ECO:0000313" key="7">
    <source>
        <dbReference type="Proteomes" id="UP000031501"/>
    </source>
</evidence>
<dbReference type="GO" id="GO:0000976">
    <property type="term" value="F:transcription cis-regulatory region binding"/>
    <property type="evidence" value="ECO:0007669"/>
    <property type="project" value="TreeGrafter"/>
</dbReference>
<evidence type="ECO:0000256" key="3">
    <source>
        <dbReference type="ARBA" id="ARBA00023163"/>
    </source>
</evidence>
<organism evidence="6 7">
    <name type="scientific">Streptomyces pluripotens</name>
    <dbReference type="NCBI Taxonomy" id="1355015"/>
    <lineage>
        <taxon>Bacteria</taxon>
        <taxon>Bacillati</taxon>
        <taxon>Actinomycetota</taxon>
        <taxon>Actinomycetes</taxon>
        <taxon>Kitasatosporales</taxon>
        <taxon>Streptomycetaceae</taxon>
        <taxon>Streptomyces</taxon>
    </lineage>
</organism>
<dbReference type="GO" id="GO:0003700">
    <property type="term" value="F:DNA-binding transcription factor activity"/>
    <property type="evidence" value="ECO:0007669"/>
    <property type="project" value="TreeGrafter"/>
</dbReference>
<sequence>MVKQDRARRTHELLLDSAAAEFVRHGFAGTNLSDVVARARLTKGALYGHFASKAELAEELTRWFEEAWRTVLASVGNSLRELTVGLARRIDDDVRFAAGLRLATDAARTDRREPAPLGELRARLHALVVDAQREGRIDAGHRPEVLVRFVVALVMGMHSTRWSTRQEGSDNEVLEVWDLVLGAVAAPGS</sequence>
<dbReference type="Gene3D" id="1.10.357.10">
    <property type="entry name" value="Tetracycline Repressor, domain 2"/>
    <property type="match status" value="1"/>
</dbReference>
<name>A0A221P8N9_9ACTN</name>
<dbReference type="Pfam" id="PF00440">
    <property type="entry name" value="TetR_N"/>
    <property type="match status" value="1"/>
</dbReference>
<dbReference type="InterPro" id="IPR001647">
    <property type="entry name" value="HTH_TetR"/>
</dbReference>
<evidence type="ECO:0000259" key="5">
    <source>
        <dbReference type="PROSITE" id="PS50977"/>
    </source>
</evidence>
<dbReference type="InterPro" id="IPR036271">
    <property type="entry name" value="Tet_transcr_reg_TetR-rel_C_sf"/>
</dbReference>
<dbReference type="PRINTS" id="PR00455">
    <property type="entry name" value="HTHTETR"/>
</dbReference>
<dbReference type="EMBL" id="CP022433">
    <property type="protein sequence ID" value="ASN28512.1"/>
    <property type="molecule type" value="Genomic_DNA"/>
</dbReference>
<dbReference type="InterPro" id="IPR009057">
    <property type="entry name" value="Homeodomain-like_sf"/>
</dbReference>
<dbReference type="InterPro" id="IPR050109">
    <property type="entry name" value="HTH-type_TetR-like_transc_reg"/>
</dbReference>
<keyword evidence="3" id="KW-0804">Transcription</keyword>
<keyword evidence="2 4" id="KW-0238">DNA-binding</keyword>
<dbReference type="AlphaFoldDB" id="A0A221P8N9"/>
<gene>
    <name evidence="6" type="ORF">LK07_18545</name>
</gene>